<evidence type="ECO:0000256" key="4">
    <source>
        <dbReference type="ARBA" id="ARBA00022833"/>
    </source>
</evidence>
<organism evidence="8 9">
    <name type="scientific">Oncorhynchus tshawytscha</name>
    <name type="common">Chinook salmon</name>
    <name type="synonym">Salmo tshawytscha</name>
    <dbReference type="NCBI Taxonomy" id="74940"/>
    <lineage>
        <taxon>Eukaryota</taxon>
        <taxon>Metazoa</taxon>
        <taxon>Chordata</taxon>
        <taxon>Craniata</taxon>
        <taxon>Vertebrata</taxon>
        <taxon>Euteleostomi</taxon>
        <taxon>Actinopterygii</taxon>
        <taxon>Neopterygii</taxon>
        <taxon>Teleostei</taxon>
        <taxon>Protacanthopterygii</taxon>
        <taxon>Salmoniformes</taxon>
        <taxon>Salmonidae</taxon>
        <taxon>Salmoninae</taxon>
        <taxon>Oncorhynchus</taxon>
    </lineage>
</organism>
<feature type="region of interest" description="Disordered" evidence="6">
    <location>
        <begin position="690"/>
        <end position="751"/>
    </location>
</feature>
<evidence type="ECO:0000313" key="8">
    <source>
        <dbReference type="Ensembl" id="ENSOTSP00005124529.1"/>
    </source>
</evidence>
<dbReference type="Pfam" id="PF24056">
    <property type="entry name" value="zf-C2H2_ZFHX3"/>
    <property type="match status" value="1"/>
</dbReference>
<keyword evidence="4" id="KW-0862">Zinc</keyword>
<dbReference type="InterPro" id="IPR013087">
    <property type="entry name" value="Znf_C2H2_type"/>
</dbReference>
<feature type="compositionally biased region" description="Polar residues" evidence="6">
    <location>
        <begin position="551"/>
        <end position="563"/>
    </location>
</feature>
<dbReference type="Proteomes" id="UP000694402">
    <property type="component" value="Unassembled WGS sequence"/>
</dbReference>
<feature type="domain" description="C2H2-type" evidence="7">
    <location>
        <begin position="652"/>
        <end position="681"/>
    </location>
</feature>
<sequence>MQSRNSCKTLKCPKCNWHYKSQQTLQVHLREKHPESGGSCVCGGLGENCVCGGSRGVCLYCSTGKAHPRLSRGESYVCGYKPYRCGVCDYATFSSDSLESLGSHLSAPRSLPQSEWRCLVAGGCYCRLCGYSTPLTANFTLHCQTDRHRARYQLAAHLWERGEKGEAVDWEEVGKLVATGNLVQLKCNVCDFQTTSLEKLRIHSVNSQHQASLRVYMFLEQYDSAVAGGSWSFHCVLCNYSSRSKLHLLRHTHSTGHHKREELHRLQLVKRRSLNKGEDLAAIFSIRKCTSPEIGKKFSPEQIEEGERRDSLSPAKRSFSWLEETQSPLSPKCPRTDKHTTDQHTTAKCPLCQDTLVHIHLRRHLTLTHSVAQDCLPFISRSHLAEDNTSHLPESPSSSPSLPTPPSPSLSHLPSSALPPSPPSDAPPSSDRHCYRFRCGRCSLAFRTQEKLKLHWQYHAMRAATECHLCPRRCRSQEALQRHLLNTHLQDLHLQSTYPDQIGAHIQRPTSLEGEEEEGESMSEEDEEEGNEGEEDEKDDPDEEERPSPGVSNSDMGSGQQEAGSEPSPLIKGSNLTLDRFLDPARPYKCSVCCESFTQRTILLVHYNSVSHLHRAKARRALHDSSPSHADTPQDLEPSPYRCSLAPDPRPYRCRMCGVAYSQSSTLDIHLRSVLHQTRARAARAQLPLNPHTHQTPASASTQAPHTPVPSLVQTQTPASSPSPGGGEASTRGNPPLSVGVSGQVKGQQAKRRRVEDLTASAGQQDLMLLQQQLAQAQILQQQQELAQAQIEQHTVLLQPQLFSPTLLPHLPLLQHNLLKQHLPSAAEIL</sequence>
<name>A0AAZ3Q959_ONCTS</name>
<feature type="compositionally biased region" description="Acidic residues" evidence="6">
    <location>
        <begin position="513"/>
        <end position="545"/>
    </location>
</feature>
<feature type="region of interest" description="Disordered" evidence="6">
    <location>
        <begin position="387"/>
        <end position="430"/>
    </location>
</feature>
<dbReference type="PROSITE" id="PS00028">
    <property type="entry name" value="ZINC_FINGER_C2H2_1"/>
    <property type="match status" value="5"/>
</dbReference>
<feature type="compositionally biased region" description="Polar residues" evidence="6">
    <location>
        <begin position="692"/>
        <end position="705"/>
    </location>
</feature>
<feature type="compositionally biased region" description="Pro residues" evidence="6">
    <location>
        <begin position="417"/>
        <end position="426"/>
    </location>
</feature>
<dbReference type="Pfam" id="PF00096">
    <property type="entry name" value="zf-C2H2"/>
    <property type="match status" value="2"/>
</dbReference>
<dbReference type="Gene3D" id="3.30.160.60">
    <property type="entry name" value="Classic Zinc Finger"/>
    <property type="match status" value="2"/>
</dbReference>
<reference evidence="8" key="3">
    <citation type="submission" date="2025-09" db="UniProtKB">
        <authorList>
            <consortium name="Ensembl"/>
        </authorList>
    </citation>
    <scope>IDENTIFICATION</scope>
</reference>
<reference evidence="9" key="1">
    <citation type="journal article" date="2018" name="PLoS ONE">
        <title>Chinook salmon (Oncorhynchus tshawytscha) genome and transcriptome.</title>
        <authorList>
            <person name="Christensen K.A."/>
            <person name="Leong J.S."/>
            <person name="Sakhrani D."/>
            <person name="Biagi C.A."/>
            <person name="Minkley D.R."/>
            <person name="Withler R.E."/>
            <person name="Rondeau E.B."/>
            <person name="Koop B.F."/>
            <person name="Devlin R.H."/>
        </authorList>
    </citation>
    <scope>NUCLEOTIDE SEQUENCE [LARGE SCALE GENOMIC DNA]</scope>
</reference>
<protein>
    <recommendedName>
        <fullName evidence="7">C2H2-type domain-containing protein</fullName>
    </recommendedName>
</protein>
<dbReference type="InterPro" id="IPR036236">
    <property type="entry name" value="Znf_C2H2_sf"/>
</dbReference>
<keyword evidence="9" id="KW-1185">Reference proteome</keyword>
<evidence type="ECO:0000313" key="9">
    <source>
        <dbReference type="Proteomes" id="UP000694402"/>
    </source>
</evidence>
<keyword evidence="5" id="KW-0863">Zinc-finger</keyword>
<feature type="region of interest" description="Disordered" evidence="6">
    <location>
        <begin position="508"/>
        <end position="573"/>
    </location>
</feature>
<feature type="domain" description="C2H2-type" evidence="7">
    <location>
        <begin position="588"/>
        <end position="617"/>
    </location>
</feature>
<dbReference type="InterPro" id="IPR051968">
    <property type="entry name" value="ZnFinger_Homeobox_TR"/>
</dbReference>
<keyword evidence="3" id="KW-0677">Repeat</keyword>
<dbReference type="AlphaFoldDB" id="A0AAZ3Q959"/>
<keyword evidence="2" id="KW-0479">Metal-binding</keyword>
<evidence type="ECO:0000256" key="5">
    <source>
        <dbReference type="PROSITE-ProRule" id="PRU00042"/>
    </source>
</evidence>
<evidence type="ECO:0000256" key="2">
    <source>
        <dbReference type="ARBA" id="ARBA00022723"/>
    </source>
</evidence>
<dbReference type="GeneTree" id="ENSGT00940000156149"/>
<evidence type="ECO:0000256" key="3">
    <source>
        <dbReference type="ARBA" id="ARBA00022737"/>
    </source>
</evidence>
<dbReference type="PANTHER" id="PTHR45891:SF3">
    <property type="entry name" value="ZINC FINGER PROTEIN 2"/>
    <property type="match status" value="1"/>
</dbReference>
<dbReference type="Ensembl" id="ENSOTST00005155675.1">
    <property type="protein sequence ID" value="ENSOTSP00005124529.1"/>
    <property type="gene ID" value="ENSOTSG00005048011.1"/>
</dbReference>
<dbReference type="GO" id="GO:0000981">
    <property type="term" value="F:DNA-binding transcription factor activity, RNA polymerase II-specific"/>
    <property type="evidence" value="ECO:0007669"/>
    <property type="project" value="TreeGrafter"/>
</dbReference>
<feature type="region of interest" description="Disordered" evidence="6">
    <location>
        <begin position="618"/>
        <end position="642"/>
    </location>
</feature>
<proteinExistence type="predicted"/>
<dbReference type="GO" id="GO:0005634">
    <property type="term" value="C:nucleus"/>
    <property type="evidence" value="ECO:0007669"/>
    <property type="project" value="UniProtKB-SubCell"/>
</dbReference>
<dbReference type="PANTHER" id="PTHR45891">
    <property type="entry name" value="ZINC FINGER HOMEOBOX PROTEIN"/>
    <property type="match status" value="1"/>
</dbReference>
<feature type="region of interest" description="Disordered" evidence="6">
    <location>
        <begin position="321"/>
        <end position="345"/>
    </location>
</feature>
<feature type="domain" description="C2H2-type" evidence="7">
    <location>
        <begin position="437"/>
        <end position="464"/>
    </location>
</feature>
<feature type="compositionally biased region" description="Low complexity" evidence="6">
    <location>
        <begin position="390"/>
        <end position="401"/>
    </location>
</feature>
<dbReference type="PROSITE" id="PS50157">
    <property type="entry name" value="ZINC_FINGER_C2H2_2"/>
    <property type="match status" value="3"/>
</dbReference>
<accession>A0AAZ3Q959</accession>
<dbReference type="GO" id="GO:0000978">
    <property type="term" value="F:RNA polymerase II cis-regulatory region sequence-specific DNA binding"/>
    <property type="evidence" value="ECO:0007669"/>
    <property type="project" value="TreeGrafter"/>
</dbReference>
<feature type="compositionally biased region" description="Basic and acidic residues" evidence="6">
    <location>
        <begin position="297"/>
        <end position="311"/>
    </location>
</feature>
<comment type="subcellular location">
    <subcellularLocation>
        <location evidence="1">Nucleus</location>
    </subcellularLocation>
</comment>
<evidence type="ECO:0000259" key="7">
    <source>
        <dbReference type="PROSITE" id="PS50157"/>
    </source>
</evidence>
<dbReference type="SMART" id="SM00355">
    <property type="entry name" value="ZnF_C2H2"/>
    <property type="match status" value="10"/>
</dbReference>
<dbReference type="GO" id="GO:0008270">
    <property type="term" value="F:zinc ion binding"/>
    <property type="evidence" value="ECO:0007669"/>
    <property type="project" value="UniProtKB-KW"/>
</dbReference>
<reference evidence="8" key="2">
    <citation type="submission" date="2025-08" db="UniProtKB">
        <authorList>
            <consortium name="Ensembl"/>
        </authorList>
    </citation>
    <scope>IDENTIFICATION</scope>
</reference>
<evidence type="ECO:0000256" key="1">
    <source>
        <dbReference type="ARBA" id="ARBA00004123"/>
    </source>
</evidence>
<dbReference type="SUPFAM" id="SSF57667">
    <property type="entry name" value="beta-beta-alpha zinc fingers"/>
    <property type="match status" value="2"/>
</dbReference>
<evidence type="ECO:0000256" key="6">
    <source>
        <dbReference type="SAM" id="MobiDB-lite"/>
    </source>
</evidence>
<feature type="region of interest" description="Disordered" evidence="6">
    <location>
        <begin position="297"/>
        <end position="316"/>
    </location>
</feature>